<reference evidence="2" key="1">
    <citation type="journal article" date="2022" name="Front. Genet.">
        <title>Chromosome-Scale Assembly of the Dendrobium nobile Genome Provides Insights Into the Molecular Mechanism of the Biosynthesis of the Medicinal Active Ingredient of Dendrobium.</title>
        <authorList>
            <person name="Xu Q."/>
            <person name="Niu S.-C."/>
            <person name="Li K.-L."/>
            <person name="Zheng P.-J."/>
            <person name="Zhang X.-J."/>
            <person name="Jia Y."/>
            <person name="Liu Y."/>
            <person name="Niu Y.-X."/>
            <person name="Yu L.-H."/>
            <person name="Chen D.-F."/>
            <person name="Zhang G.-Q."/>
        </authorList>
    </citation>
    <scope>NUCLEOTIDE SEQUENCE</scope>
    <source>
        <tissue evidence="2">Leaf</tissue>
    </source>
</reference>
<dbReference type="AlphaFoldDB" id="A0A8T3A2V7"/>
<sequence length="101" mass="11484">MKVVKYWKSWSSFHALDGLYSIINFGCSIPILVRICFRLLCEVVLLNSASVDFVDGTCMMVCVIYSSGSRHIVPLLSMESRGSYFVALYALFFNVSLRIFH</sequence>
<evidence type="ECO:0000313" key="2">
    <source>
        <dbReference type="EMBL" id="KAI0488350.1"/>
    </source>
</evidence>
<comment type="caution">
    <text evidence="2">The sequence shown here is derived from an EMBL/GenBank/DDBJ whole genome shotgun (WGS) entry which is preliminary data.</text>
</comment>
<evidence type="ECO:0000256" key="1">
    <source>
        <dbReference type="SAM" id="Phobius"/>
    </source>
</evidence>
<gene>
    <name evidence="2" type="ORF">KFK09_028179</name>
</gene>
<evidence type="ECO:0000313" key="3">
    <source>
        <dbReference type="Proteomes" id="UP000829196"/>
    </source>
</evidence>
<keyword evidence="3" id="KW-1185">Reference proteome</keyword>
<keyword evidence="1" id="KW-0812">Transmembrane</keyword>
<keyword evidence="1" id="KW-0472">Membrane</keyword>
<dbReference type="EMBL" id="JAGYWB010000019">
    <property type="protein sequence ID" value="KAI0488350.1"/>
    <property type="molecule type" value="Genomic_DNA"/>
</dbReference>
<keyword evidence="1" id="KW-1133">Transmembrane helix</keyword>
<protein>
    <submittedName>
        <fullName evidence="2">Uncharacterized protein</fullName>
    </submittedName>
</protein>
<feature type="transmembrane region" description="Helical" evidence="1">
    <location>
        <begin position="44"/>
        <end position="67"/>
    </location>
</feature>
<dbReference type="Proteomes" id="UP000829196">
    <property type="component" value="Unassembled WGS sequence"/>
</dbReference>
<feature type="transmembrane region" description="Helical" evidence="1">
    <location>
        <begin position="20"/>
        <end position="37"/>
    </location>
</feature>
<feature type="transmembrane region" description="Helical" evidence="1">
    <location>
        <begin position="82"/>
        <end position="100"/>
    </location>
</feature>
<accession>A0A8T3A2V7</accession>
<organism evidence="2 3">
    <name type="scientific">Dendrobium nobile</name>
    <name type="common">Orchid</name>
    <dbReference type="NCBI Taxonomy" id="94219"/>
    <lineage>
        <taxon>Eukaryota</taxon>
        <taxon>Viridiplantae</taxon>
        <taxon>Streptophyta</taxon>
        <taxon>Embryophyta</taxon>
        <taxon>Tracheophyta</taxon>
        <taxon>Spermatophyta</taxon>
        <taxon>Magnoliopsida</taxon>
        <taxon>Liliopsida</taxon>
        <taxon>Asparagales</taxon>
        <taxon>Orchidaceae</taxon>
        <taxon>Epidendroideae</taxon>
        <taxon>Malaxideae</taxon>
        <taxon>Dendrobiinae</taxon>
        <taxon>Dendrobium</taxon>
    </lineage>
</organism>
<name>A0A8T3A2V7_DENNO</name>
<proteinExistence type="predicted"/>